<dbReference type="InterPro" id="IPR000060">
    <property type="entry name" value="BCCT_transptr"/>
</dbReference>
<dbReference type="InterPro" id="IPR018093">
    <property type="entry name" value="BCCT_CS"/>
</dbReference>
<feature type="transmembrane region" description="Helical" evidence="9">
    <location>
        <begin position="133"/>
        <end position="154"/>
    </location>
</feature>
<dbReference type="PANTHER" id="PTHR30047">
    <property type="entry name" value="HIGH-AFFINITY CHOLINE TRANSPORT PROTEIN-RELATED"/>
    <property type="match status" value="1"/>
</dbReference>
<feature type="transmembrane region" description="Helical" evidence="9">
    <location>
        <begin position="440"/>
        <end position="466"/>
    </location>
</feature>
<sequence>MGDDTQDPKPRAGLGTAAKRLLKQVDETYPHGIHPALVPGIGVEEQRNRYGTDKVVFGVTAALILAFIVWGVVSTESLSTVSTAALNWTLANVGWLFTGLVAVIVLFMLFIGMSRYGTIPLGKDDEEPEYRKFSWVAMMFSAGIGIGIIFFGPLEPLTYYQSPAPGAATAETPEAAVKALAQTFFHWGVGPWAVYGLVGGAIAYGAYRRGRVPLMSAILTALLGRRSVEGVAGRLVDMFAIVATLFGTAASLGIGAMQIGRGVEIVGGLGKLPNAALIGIVAILTACFIASAVSGVGRGIRWLSNINMALALSLSLFIFIAGPTLFILNMWPAAIMEYAQSFFHMLGLGPAYGPEAAEFTGAWTVFYWAWWISWSPFVGLFLAKISRGRKIREFVLYVITMPTLVCMFTFGILGGTSIWLRQNGDSISADGPPEELFFHVLSTLPLAQITPIIGMVVISIFFITSADSASLVMGTLSQRGKSDPDKPVTIFWGLAMMGIAVVMLLVGGGDALNGLQNMIIVSAIPFAIILILMMLSFAKDLRSDPLVIRQSYATSALRNAVRRGVDRYGDDFDLVVRRSAEGEGAGADFDSHDSAVTEWYQRTDEEGRPVDYDYATGTYADGWTPEGDVPEGDVPDLDALGGAVDPGAEPDAGEADAPRA</sequence>
<evidence type="ECO:0000256" key="4">
    <source>
        <dbReference type="ARBA" id="ARBA00022475"/>
    </source>
</evidence>
<evidence type="ECO:0000313" key="10">
    <source>
        <dbReference type="EMBL" id="QIK73514.1"/>
    </source>
</evidence>
<feature type="transmembrane region" description="Helical" evidence="9">
    <location>
        <begin position="395"/>
        <end position="420"/>
    </location>
</feature>
<dbReference type="GO" id="GO:0022857">
    <property type="term" value="F:transmembrane transporter activity"/>
    <property type="evidence" value="ECO:0007669"/>
    <property type="project" value="InterPro"/>
</dbReference>
<comment type="similarity">
    <text evidence="2">Belongs to the BCCT transporter (TC 2.A.15) family.</text>
</comment>
<name>A0A6G7Y9E3_9ACTN</name>
<dbReference type="KEGG" id="prv:G7070_16150"/>
<evidence type="ECO:0000256" key="7">
    <source>
        <dbReference type="ARBA" id="ARBA00023136"/>
    </source>
</evidence>
<dbReference type="RefSeq" id="WP_166234583.1">
    <property type="nucleotide sequence ID" value="NZ_CP049865.1"/>
</dbReference>
<evidence type="ECO:0000256" key="2">
    <source>
        <dbReference type="ARBA" id="ARBA00005658"/>
    </source>
</evidence>
<protein>
    <submittedName>
        <fullName evidence="10">BCCT family transporter</fullName>
    </submittedName>
</protein>
<keyword evidence="3" id="KW-0813">Transport</keyword>
<feature type="transmembrane region" description="Helical" evidence="9">
    <location>
        <begin position="93"/>
        <end position="112"/>
    </location>
</feature>
<evidence type="ECO:0000256" key="8">
    <source>
        <dbReference type="SAM" id="MobiDB-lite"/>
    </source>
</evidence>
<evidence type="ECO:0000256" key="6">
    <source>
        <dbReference type="ARBA" id="ARBA00022989"/>
    </source>
</evidence>
<feature type="transmembrane region" description="Helical" evidence="9">
    <location>
        <begin position="184"/>
        <end position="207"/>
    </location>
</feature>
<feature type="transmembrane region" description="Helical" evidence="9">
    <location>
        <begin position="365"/>
        <end position="383"/>
    </location>
</feature>
<evidence type="ECO:0000256" key="3">
    <source>
        <dbReference type="ARBA" id="ARBA00022448"/>
    </source>
</evidence>
<dbReference type="AlphaFoldDB" id="A0A6G7Y9E3"/>
<evidence type="ECO:0000256" key="9">
    <source>
        <dbReference type="SAM" id="Phobius"/>
    </source>
</evidence>
<feature type="transmembrane region" description="Helical" evidence="9">
    <location>
        <begin position="276"/>
        <end position="297"/>
    </location>
</feature>
<proteinExistence type="inferred from homology"/>
<keyword evidence="7 9" id="KW-0472">Membrane</keyword>
<feature type="transmembrane region" description="Helical" evidence="9">
    <location>
        <begin position="309"/>
        <end position="331"/>
    </location>
</feature>
<feature type="transmembrane region" description="Helical" evidence="9">
    <location>
        <begin position="518"/>
        <end position="538"/>
    </location>
</feature>
<dbReference type="Pfam" id="PF02028">
    <property type="entry name" value="BCCT"/>
    <property type="match status" value="1"/>
</dbReference>
<keyword evidence="4" id="KW-1003">Cell membrane</keyword>
<feature type="transmembrane region" description="Helical" evidence="9">
    <location>
        <begin position="487"/>
        <end position="506"/>
    </location>
</feature>
<evidence type="ECO:0000256" key="1">
    <source>
        <dbReference type="ARBA" id="ARBA00004651"/>
    </source>
</evidence>
<organism evidence="10 11">
    <name type="scientific">Propioniciclava coleopterorum</name>
    <dbReference type="NCBI Taxonomy" id="2714937"/>
    <lineage>
        <taxon>Bacteria</taxon>
        <taxon>Bacillati</taxon>
        <taxon>Actinomycetota</taxon>
        <taxon>Actinomycetes</taxon>
        <taxon>Propionibacteriales</taxon>
        <taxon>Propionibacteriaceae</taxon>
        <taxon>Propioniciclava</taxon>
    </lineage>
</organism>
<reference evidence="10 11" key="1">
    <citation type="submission" date="2020-03" db="EMBL/GenBank/DDBJ databases">
        <title>Propioniciclava sp. nov., isolated from Hydrophilus acuminatus.</title>
        <authorList>
            <person name="Hyun D.-W."/>
            <person name="Bae J.-W."/>
        </authorList>
    </citation>
    <scope>NUCLEOTIDE SEQUENCE [LARGE SCALE GENOMIC DNA]</scope>
    <source>
        <strain evidence="10 11">HDW11</strain>
    </source>
</reference>
<comment type="subcellular location">
    <subcellularLocation>
        <location evidence="1">Cell membrane</location>
        <topology evidence="1">Multi-pass membrane protein</topology>
    </subcellularLocation>
</comment>
<evidence type="ECO:0000313" key="11">
    <source>
        <dbReference type="Proteomes" id="UP000501058"/>
    </source>
</evidence>
<keyword evidence="5 9" id="KW-0812">Transmembrane</keyword>
<dbReference type="PANTHER" id="PTHR30047:SF7">
    <property type="entry name" value="HIGH-AFFINITY CHOLINE TRANSPORT PROTEIN"/>
    <property type="match status" value="1"/>
</dbReference>
<feature type="transmembrane region" description="Helical" evidence="9">
    <location>
        <begin position="55"/>
        <end position="73"/>
    </location>
</feature>
<dbReference type="PROSITE" id="PS01303">
    <property type="entry name" value="BCCT"/>
    <property type="match status" value="1"/>
</dbReference>
<accession>A0A6G7Y9E3</accession>
<dbReference type="GO" id="GO:0005886">
    <property type="term" value="C:plasma membrane"/>
    <property type="evidence" value="ECO:0007669"/>
    <property type="project" value="UniProtKB-SubCell"/>
</dbReference>
<gene>
    <name evidence="10" type="ORF">G7070_16150</name>
</gene>
<dbReference type="EMBL" id="CP049865">
    <property type="protein sequence ID" value="QIK73514.1"/>
    <property type="molecule type" value="Genomic_DNA"/>
</dbReference>
<feature type="transmembrane region" description="Helical" evidence="9">
    <location>
        <begin position="235"/>
        <end position="256"/>
    </location>
</feature>
<dbReference type="Proteomes" id="UP000501058">
    <property type="component" value="Chromosome"/>
</dbReference>
<keyword evidence="6 9" id="KW-1133">Transmembrane helix</keyword>
<dbReference type="NCBIfam" id="TIGR00842">
    <property type="entry name" value="bcct"/>
    <property type="match status" value="1"/>
</dbReference>
<keyword evidence="11" id="KW-1185">Reference proteome</keyword>
<feature type="region of interest" description="Disordered" evidence="8">
    <location>
        <begin position="607"/>
        <end position="660"/>
    </location>
</feature>
<evidence type="ECO:0000256" key="5">
    <source>
        <dbReference type="ARBA" id="ARBA00022692"/>
    </source>
</evidence>